<evidence type="ECO:0000256" key="1">
    <source>
        <dbReference type="ARBA" id="ARBA00022468"/>
    </source>
</evidence>
<keyword evidence="1" id="KW-0343">GTPase activation</keyword>
<dbReference type="SUPFAM" id="SSF50729">
    <property type="entry name" value="PH domain-like"/>
    <property type="match status" value="1"/>
</dbReference>
<dbReference type="InterPro" id="IPR011993">
    <property type="entry name" value="PH-like_dom_sf"/>
</dbReference>
<dbReference type="Gene3D" id="2.30.29.30">
    <property type="entry name" value="Pleckstrin-homology domain (PH domain)/Phosphotyrosine-binding domain (PTB)"/>
    <property type="match status" value="1"/>
</dbReference>
<dbReference type="PANTHER" id="PTHR23176">
    <property type="entry name" value="RHO/RAC/CDC GTPASE-ACTIVATING PROTEIN"/>
    <property type="match status" value="1"/>
</dbReference>
<evidence type="ECO:0000313" key="3">
    <source>
        <dbReference type="RefSeq" id="XP_005756034.1"/>
    </source>
</evidence>
<dbReference type="RefSeq" id="XP_005756034.1">
    <property type="nucleotide sequence ID" value="XM_005755977.1"/>
</dbReference>
<reference evidence="3" key="1">
    <citation type="submission" date="2025-08" db="UniProtKB">
        <authorList>
            <consortium name="RefSeq"/>
        </authorList>
    </citation>
    <scope>IDENTIFICATION</scope>
</reference>
<accession>A0A9Y3VZL3</accession>
<sequence length="133" mass="14493">MCSSRFLSATVCLSLQPSEKCGVLNVTKITENGKKVRKNWTSSWTVLQGSSLLFAKGQGGSTSWSYYRSDSIPELLLTLLSSWKHSVKPRPAVSYVNCRPGQAAAVCSLSLCMRSHLSPICSFTPAVTDQETD</sequence>
<dbReference type="GO" id="GO:0005737">
    <property type="term" value="C:cytoplasm"/>
    <property type="evidence" value="ECO:0007669"/>
    <property type="project" value="TreeGrafter"/>
</dbReference>
<dbReference type="Proteomes" id="UP000695023">
    <property type="component" value="Unplaced"/>
</dbReference>
<keyword evidence="2" id="KW-1185">Reference proteome</keyword>
<evidence type="ECO:0000313" key="2">
    <source>
        <dbReference type="Proteomes" id="UP000695023"/>
    </source>
</evidence>
<gene>
    <name evidence="3" type="primary">LOC102202113</name>
</gene>
<dbReference type="AlphaFoldDB" id="A0A9Y3VZL3"/>
<name>A0A9Y3VZL3_9CICH</name>
<proteinExistence type="predicted"/>
<dbReference type="PANTHER" id="PTHR23176:SF107">
    <property type="entry name" value="RHO GTPASE-ACTIVATING PROTEIN 12"/>
    <property type="match status" value="1"/>
</dbReference>
<organism evidence="2 3">
    <name type="scientific">Pundamilia nyererei</name>
    <dbReference type="NCBI Taxonomy" id="303518"/>
    <lineage>
        <taxon>Eukaryota</taxon>
        <taxon>Metazoa</taxon>
        <taxon>Chordata</taxon>
        <taxon>Craniata</taxon>
        <taxon>Vertebrata</taxon>
        <taxon>Euteleostomi</taxon>
        <taxon>Actinopterygii</taxon>
        <taxon>Neopterygii</taxon>
        <taxon>Teleostei</taxon>
        <taxon>Neoteleostei</taxon>
        <taxon>Acanthomorphata</taxon>
        <taxon>Ovalentaria</taxon>
        <taxon>Cichlomorphae</taxon>
        <taxon>Cichliformes</taxon>
        <taxon>Cichlidae</taxon>
        <taxon>African cichlids</taxon>
        <taxon>Pseudocrenilabrinae</taxon>
        <taxon>Haplochromini</taxon>
        <taxon>Pundamilia</taxon>
    </lineage>
</organism>
<dbReference type="GO" id="GO:0005096">
    <property type="term" value="F:GTPase activator activity"/>
    <property type="evidence" value="ECO:0007669"/>
    <property type="project" value="UniProtKB-KW"/>
</dbReference>
<protein>
    <submittedName>
        <fullName evidence="3">Rho GTPase-activating protein 9-like</fullName>
    </submittedName>
</protein>
<dbReference type="GeneID" id="102202113"/>
<dbReference type="InterPro" id="IPR050729">
    <property type="entry name" value="Rho-GAP"/>
</dbReference>